<accession>A0ABQ5YYE7</accession>
<sequence length="103" mass="12321">MEYTMVTLILSIFVILIITMIIASNYYFTLTKKIMKRYDKAPYLLILFYNPSYHITFYADYKNDLNPKEINAFKYYFILYIVTIVLFIALLIIGNTLIYLNKN</sequence>
<feature type="transmembrane region" description="Helical" evidence="1">
    <location>
        <begin position="77"/>
        <end position="100"/>
    </location>
</feature>
<evidence type="ECO:0000256" key="1">
    <source>
        <dbReference type="SAM" id="Phobius"/>
    </source>
</evidence>
<feature type="transmembrane region" description="Helical" evidence="1">
    <location>
        <begin position="6"/>
        <end position="28"/>
    </location>
</feature>
<evidence type="ECO:0000313" key="3">
    <source>
        <dbReference type="Proteomes" id="UP001156645"/>
    </source>
</evidence>
<comment type="caution">
    <text evidence="2">The sequence shown here is derived from an EMBL/GenBank/DDBJ whole genome shotgun (WGS) entry which is preliminary data.</text>
</comment>
<protein>
    <submittedName>
        <fullName evidence="2">Uncharacterized protein</fullName>
    </submittedName>
</protein>
<gene>
    <name evidence="2" type="ORF">GCM10007915_19270</name>
</gene>
<dbReference type="Proteomes" id="UP001156645">
    <property type="component" value="Unassembled WGS sequence"/>
</dbReference>
<keyword evidence="1" id="KW-1133">Transmembrane helix</keyword>
<proteinExistence type="predicted"/>
<keyword evidence="1" id="KW-0472">Membrane</keyword>
<feature type="transmembrane region" description="Helical" evidence="1">
    <location>
        <begin position="40"/>
        <end position="57"/>
    </location>
</feature>
<name>A0ABQ5YYE7_9GAMM</name>
<dbReference type="EMBL" id="BSOK01000042">
    <property type="protein sequence ID" value="GLR29688.1"/>
    <property type="molecule type" value="Genomic_DNA"/>
</dbReference>
<keyword evidence="1" id="KW-0812">Transmembrane</keyword>
<reference evidence="3" key="1">
    <citation type="journal article" date="2019" name="Int. J. Syst. Evol. Microbiol.">
        <title>The Global Catalogue of Microorganisms (GCM) 10K type strain sequencing project: providing services to taxonomists for standard genome sequencing and annotation.</title>
        <authorList>
            <consortium name="The Broad Institute Genomics Platform"/>
            <consortium name="The Broad Institute Genome Sequencing Center for Infectious Disease"/>
            <person name="Wu L."/>
            <person name="Ma J."/>
        </authorList>
    </citation>
    <scope>NUCLEOTIDE SEQUENCE [LARGE SCALE GENOMIC DNA]</scope>
    <source>
        <strain evidence="3">NBRC 103191</strain>
    </source>
</reference>
<organism evidence="2 3">
    <name type="scientific">Psychrobacter pacificensis</name>
    <dbReference type="NCBI Taxonomy" id="112002"/>
    <lineage>
        <taxon>Bacteria</taxon>
        <taxon>Pseudomonadati</taxon>
        <taxon>Pseudomonadota</taxon>
        <taxon>Gammaproteobacteria</taxon>
        <taxon>Moraxellales</taxon>
        <taxon>Moraxellaceae</taxon>
        <taxon>Psychrobacter</taxon>
    </lineage>
</organism>
<keyword evidence="3" id="KW-1185">Reference proteome</keyword>
<evidence type="ECO:0000313" key="2">
    <source>
        <dbReference type="EMBL" id="GLR29688.1"/>
    </source>
</evidence>